<dbReference type="Gramene" id="evm.model.03.827">
    <property type="protein sequence ID" value="cds.evm.model.03.827"/>
    <property type="gene ID" value="evm.TU.03.827"/>
</dbReference>
<accession>A0A803PAL0</accession>
<proteinExistence type="predicted"/>
<dbReference type="Proteomes" id="UP000596661">
    <property type="component" value="Chromosome 3"/>
</dbReference>
<dbReference type="EMBL" id="UZAU01000268">
    <property type="status" value="NOT_ANNOTATED_CDS"/>
    <property type="molecule type" value="Genomic_DNA"/>
</dbReference>
<feature type="compositionally biased region" description="Acidic residues" evidence="1">
    <location>
        <begin position="16"/>
        <end position="29"/>
    </location>
</feature>
<evidence type="ECO:0000313" key="3">
    <source>
        <dbReference type="Proteomes" id="UP000596661"/>
    </source>
</evidence>
<dbReference type="EnsemblPlants" id="evm.model.03.827">
    <property type="protein sequence ID" value="cds.evm.model.03.827"/>
    <property type="gene ID" value="evm.TU.03.827"/>
</dbReference>
<keyword evidence="3" id="KW-1185">Reference proteome</keyword>
<protein>
    <submittedName>
        <fullName evidence="2">Uncharacterized protein</fullName>
    </submittedName>
</protein>
<sequence length="108" mass="12074">MEKGPTAKPENSDSPGENEDHENEEEDLDQQLYEELKYGLNIKSMSKFYRNEIGGSGGGSISSGFRIRTPTGVSIAQLGTKVYAKLDPIPKFGINSSEFDEFKAKFWY</sequence>
<name>A0A803PAL0_CANSA</name>
<evidence type="ECO:0000256" key="1">
    <source>
        <dbReference type="SAM" id="MobiDB-lite"/>
    </source>
</evidence>
<feature type="region of interest" description="Disordered" evidence="1">
    <location>
        <begin position="1"/>
        <end position="29"/>
    </location>
</feature>
<reference evidence="2" key="1">
    <citation type="submission" date="2018-11" db="EMBL/GenBank/DDBJ databases">
        <authorList>
            <person name="Grassa J C."/>
        </authorList>
    </citation>
    <scope>NUCLEOTIDE SEQUENCE [LARGE SCALE GENOMIC DNA]</scope>
</reference>
<evidence type="ECO:0000313" key="2">
    <source>
        <dbReference type="EnsemblPlants" id="cds.evm.model.03.827"/>
    </source>
</evidence>
<reference evidence="2" key="2">
    <citation type="submission" date="2021-03" db="UniProtKB">
        <authorList>
            <consortium name="EnsemblPlants"/>
        </authorList>
    </citation>
    <scope>IDENTIFICATION</scope>
</reference>
<dbReference type="OMA" id="PGENEDH"/>
<dbReference type="AlphaFoldDB" id="A0A803PAL0"/>
<organism evidence="2 3">
    <name type="scientific">Cannabis sativa</name>
    <name type="common">Hemp</name>
    <name type="synonym">Marijuana</name>
    <dbReference type="NCBI Taxonomy" id="3483"/>
    <lineage>
        <taxon>Eukaryota</taxon>
        <taxon>Viridiplantae</taxon>
        <taxon>Streptophyta</taxon>
        <taxon>Embryophyta</taxon>
        <taxon>Tracheophyta</taxon>
        <taxon>Spermatophyta</taxon>
        <taxon>Magnoliopsida</taxon>
        <taxon>eudicotyledons</taxon>
        <taxon>Gunneridae</taxon>
        <taxon>Pentapetalae</taxon>
        <taxon>rosids</taxon>
        <taxon>fabids</taxon>
        <taxon>Rosales</taxon>
        <taxon>Cannabaceae</taxon>
        <taxon>Cannabis</taxon>
    </lineage>
</organism>